<comment type="similarity">
    <text evidence="2">Belongs to the OXR1 family.</text>
</comment>
<dbReference type="OrthoDB" id="289228at2759"/>
<evidence type="ECO:0000256" key="3">
    <source>
        <dbReference type="ARBA" id="ARBA00023128"/>
    </source>
</evidence>
<feature type="domain" description="TLDc" evidence="5">
    <location>
        <begin position="1"/>
        <end position="122"/>
    </location>
</feature>
<dbReference type="AlphaFoldDB" id="G0R332"/>
<sequence length="187" mass="22152">MTGIIGAFQKNQWNNQLGYQGDSQNFLFTLHPKFQCFYPYEGQGGTFYSYMNNKEINKSKYQVGMGFGGDDNFKKYRLWIDKEITEKSYVNCFDLTYGGGNLLPKSSETKLDIKIMEIWGIGSEENLIFQQEYRENERRELERMRKVDKKAMWDNGFVQNNMLGKLTSYKDQMREEVKRPDQDEQIQ</sequence>
<proteinExistence type="inferred from homology"/>
<evidence type="ECO:0000259" key="5">
    <source>
        <dbReference type="PROSITE" id="PS51886"/>
    </source>
</evidence>
<dbReference type="eggNOG" id="KOG4636">
    <property type="taxonomic scope" value="Eukaryota"/>
</dbReference>
<dbReference type="RefSeq" id="XP_004027453.1">
    <property type="nucleotide sequence ID" value="XM_004027404.1"/>
</dbReference>
<accession>G0R332</accession>
<evidence type="ECO:0000313" key="7">
    <source>
        <dbReference type="Proteomes" id="UP000008983"/>
    </source>
</evidence>
<dbReference type="GO" id="GO:0005739">
    <property type="term" value="C:mitochondrion"/>
    <property type="evidence" value="ECO:0007669"/>
    <property type="project" value="UniProtKB-SubCell"/>
</dbReference>
<name>G0R332_ICHMU</name>
<reference evidence="6 7" key="1">
    <citation type="submission" date="2011-07" db="EMBL/GenBank/DDBJ databases">
        <authorList>
            <person name="Coyne R."/>
            <person name="Brami D."/>
            <person name="Johnson J."/>
            <person name="Hostetler J."/>
            <person name="Hannick L."/>
            <person name="Clark T."/>
            <person name="Cassidy-Hanley D."/>
            <person name="Inman J."/>
        </authorList>
    </citation>
    <scope>NUCLEOTIDE SEQUENCE [LARGE SCALE GENOMIC DNA]</scope>
    <source>
        <strain evidence="6 7">G5</strain>
    </source>
</reference>
<dbReference type="InParanoid" id="G0R332"/>
<dbReference type="Proteomes" id="UP000008983">
    <property type="component" value="Unassembled WGS sequence"/>
</dbReference>
<dbReference type="PROSITE" id="PS51886">
    <property type="entry name" value="TLDC"/>
    <property type="match status" value="1"/>
</dbReference>
<organism evidence="6 7">
    <name type="scientific">Ichthyophthirius multifiliis</name>
    <name type="common">White spot disease agent</name>
    <name type="synonym">Ich</name>
    <dbReference type="NCBI Taxonomy" id="5932"/>
    <lineage>
        <taxon>Eukaryota</taxon>
        <taxon>Sar</taxon>
        <taxon>Alveolata</taxon>
        <taxon>Ciliophora</taxon>
        <taxon>Intramacronucleata</taxon>
        <taxon>Oligohymenophorea</taxon>
        <taxon>Hymenostomatida</taxon>
        <taxon>Ophryoglenina</taxon>
        <taxon>Ichthyophthirius</taxon>
    </lineage>
</organism>
<evidence type="ECO:0000313" key="6">
    <source>
        <dbReference type="EMBL" id="EGR28108.1"/>
    </source>
</evidence>
<gene>
    <name evidence="6" type="ORF">IMG5_182930</name>
</gene>
<comment type="subcellular location">
    <subcellularLocation>
        <location evidence="1">Mitochondrion</location>
    </subcellularLocation>
</comment>
<evidence type="ECO:0000256" key="2">
    <source>
        <dbReference type="ARBA" id="ARBA00009540"/>
    </source>
</evidence>
<evidence type="ECO:0000256" key="4">
    <source>
        <dbReference type="ARBA" id="ARBA00040604"/>
    </source>
</evidence>
<dbReference type="GeneID" id="14904187"/>
<evidence type="ECO:0000256" key="1">
    <source>
        <dbReference type="ARBA" id="ARBA00004173"/>
    </source>
</evidence>
<dbReference type="PANTHER" id="PTHR23354">
    <property type="entry name" value="NUCLEOLAR PROTEIN 7/ESTROGEN RECEPTOR COACTIVATOR-RELATED"/>
    <property type="match status" value="1"/>
</dbReference>
<dbReference type="PANTHER" id="PTHR23354:SF62">
    <property type="entry name" value="MUSTARD, ISOFORM V"/>
    <property type="match status" value="1"/>
</dbReference>
<dbReference type="Pfam" id="PF07534">
    <property type="entry name" value="TLD"/>
    <property type="match status" value="1"/>
</dbReference>
<protein>
    <recommendedName>
        <fullName evidence="4">Oxidation resistance protein 1</fullName>
    </recommendedName>
</protein>
<dbReference type="EMBL" id="GL984291">
    <property type="protein sequence ID" value="EGR28108.1"/>
    <property type="molecule type" value="Genomic_DNA"/>
</dbReference>
<keyword evidence="3" id="KW-0496">Mitochondrion</keyword>
<dbReference type="InterPro" id="IPR006571">
    <property type="entry name" value="TLDc_dom"/>
</dbReference>
<keyword evidence="7" id="KW-1185">Reference proteome</keyword>